<dbReference type="Gene3D" id="3.30.360.10">
    <property type="entry name" value="Dihydrodipicolinate Reductase, domain 2"/>
    <property type="match status" value="1"/>
</dbReference>
<reference evidence="5" key="1">
    <citation type="submission" date="2020-06" db="EMBL/GenBank/DDBJ databases">
        <title>Legume-microbial interactions unlock mineral nutrients during tropical forest succession.</title>
        <authorList>
            <person name="Epihov D.Z."/>
        </authorList>
    </citation>
    <scope>NUCLEOTIDE SEQUENCE [LARGE SCALE GENOMIC DNA]</scope>
    <source>
        <strain evidence="5">Pan2503</strain>
    </source>
</reference>
<evidence type="ECO:0000256" key="1">
    <source>
        <dbReference type="ARBA" id="ARBA00010928"/>
    </source>
</evidence>
<comment type="caution">
    <text evidence="5">The sequence shown here is derived from an EMBL/GenBank/DDBJ whole genome shotgun (WGS) entry which is preliminary data.</text>
</comment>
<dbReference type="Pfam" id="PF22725">
    <property type="entry name" value="GFO_IDH_MocA_C3"/>
    <property type="match status" value="1"/>
</dbReference>
<proteinExistence type="inferred from homology"/>
<evidence type="ECO:0000259" key="3">
    <source>
        <dbReference type="Pfam" id="PF01408"/>
    </source>
</evidence>
<gene>
    <name evidence="5" type="ORF">HRJ53_11285</name>
</gene>
<evidence type="ECO:0000313" key="6">
    <source>
        <dbReference type="Proteomes" id="UP000567293"/>
    </source>
</evidence>
<feature type="non-terminal residue" evidence="5">
    <location>
        <position position="274"/>
    </location>
</feature>
<feature type="domain" description="Gfo/Idh/MocA-like oxidoreductase N-terminal" evidence="3">
    <location>
        <begin position="2"/>
        <end position="118"/>
    </location>
</feature>
<dbReference type="InterPro" id="IPR000683">
    <property type="entry name" value="Gfo/Idh/MocA-like_OxRdtase_N"/>
</dbReference>
<keyword evidence="6" id="KW-1185">Reference proteome</keyword>
<sequence>MIEVGLIGYGLAGRAFHAPVIRAVPGMHLAAILERTGNQAAEKYPDVRIVRRLDELLGIREIGLVVIATPNDTHYSLARQCLEAGRDVLVDKPFTTTLEEARSLVELAERAGRLITVYQNRRYDGDFQAIRKLVAEGTLGRIVRFETNYDRYRPQPKPGAWRETTRAGGGILFDIAPHLIDHALILFGLPEAVTADIRIEREQALADDAFDIMFHYPRGMRAVLRSSILAAAPRPRFVLLGAQSSFVKQMFDPQENNLRHGNIPRDGPWGAEPE</sequence>
<organism evidence="5 6">
    <name type="scientific">Candidatus Acidiferrum panamense</name>
    <dbReference type="NCBI Taxonomy" id="2741543"/>
    <lineage>
        <taxon>Bacteria</taxon>
        <taxon>Pseudomonadati</taxon>
        <taxon>Acidobacteriota</taxon>
        <taxon>Terriglobia</taxon>
        <taxon>Candidatus Acidiferrales</taxon>
        <taxon>Candidatus Acidiferrum</taxon>
    </lineage>
</organism>
<dbReference type="InterPro" id="IPR055170">
    <property type="entry name" value="GFO_IDH_MocA-like_dom"/>
</dbReference>
<comment type="similarity">
    <text evidence="1">Belongs to the Gfo/Idh/MocA family.</text>
</comment>
<dbReference type="Gene3D" id="3.40.50.720">
    <property type="entry name" value="NAD(P)-binding Rossmann-like Domain"/>
    <property type="match status" value="1"/>
</dbReference>
<feature type="domain" description="GFO/IDH/MocA-like oxidoreductase" evidence="4">
    <location>
        <begin position="127"/>
        <end position="246"/>
    </location>
</feature>
<dbReference type="InterPro" id="IPR051317">
    <property type="entry name" value="Gfo/Idh/MocA_oxidoreduct"/>
</dbReference>
<accession>A0A7V8NQA1</accession>
<dbReference type="InterPro" id="IPR036291">
    <property type="entry name" value="NAD(P)-bd_dom_sf"/>
</dbReference>
<evidence type="ECO:0000313" key="5">
    <source>
        <dbReference type="EMBL" id="MBA0085569.1"/>
    </source>
</evidence>
<dbReference type="GO" id="GO:0016491">
    <property type="term" value="F:oxidoreductase activity"/>
    <property type="evidence" value="ECO:0007669"/>
    <property type="project" value="UniProtKB-KW"/>
</dbReference>
<evidence type="ECO:0000259" key="4">
    <source>
        <dbReference type="Pfam" id="PF22725"/>
    </source>
</evidence>
<protein>
    <submittedName>
        <fullName evidence="5">Gfo/Idh/MocA family oxidoreductase</fullName>
    </submittedName>
</protein>
<dbReference type="PANTHER" id="PTHR43708">
    <property type="entry name" value="CONSERVED EXPRESSED OXIDOREDUCTASE (EUROFUNG)"/>
    <property type="match status" value="1"/>
</dbReference>
<keyword evidence="2" id="KW-0560">Oxidoreductase</keyword>
<dbReference type="Pfam" id="PF01408">
    <property type="entry name" value="GFO_IDH_MocA"/>
    <property type="match status" value="1"/>
</dbReference>
<dbReference type="AlphaFoldDB" id="A0A7V8NQA1"/>
<dbReference type="SUPFAM" id="SSF55347">
    <property type="entry name" value="Glyceraldehyde-3-phosphate dehydrogenase-like, C-terminal domain"/>
    <property type="match status" value="1"/>
</dbReference>
<name>A0A7V8NQA1_9BACT</name>
<dbReference type="Proteomes" id="UP000567293">
    <property type="component" value="Unassembled WGS sequence"/>
</dbReference>
<evidence type="ECO:0000256" key="2">
    <source>
        <dbReference type="ARBA" id="ARBA00023002"/>
    </source>
</evidence>
<dbReference type="EMBL" id="JACDQQ010001098">
    <property type="protein sequence ID" value="MBA0085569.1"/>
    <property type="molecule type" value="Genomic_DNA"/>
</dbReference>
<dbReference type="SUPFAM" id="SSF51735">
    <property type="entry name" value="NAD(P)-binding Rossmann-fold domains"/>
    <property type="match status" value="1"/>
</dbReference>
<dbReference type="GO" id="GO:0000166">
    <property type="term" value="F:nucleotide binding"/>
    <property type="evidence" value="ECO:0007669"/>
    <property type="project" value="InterPro"/>
</dbReference>
<dbReference type="PANTHER" id="PTHR43708:SF5">
    <property type="entry name" value="CONSERVED EXPRESSED OXIDOREDUCTASE (EUROFUNG)-RELATED"/>
    <property type="match status" value="1"/>
</dbReference>